<accession>Q0DVY1</accession>
<dbReference type="KEGG" id="dosa:Os03g0107500"/>
<feature type="region of interest" description="Disordered" evidence="1">
    <location>
        <begin position="232"/>
        <end position="260"/>
    </location>
</feature>
<feature type="region of interest" description="Disordered" evidence="1">
    <location>
        <begin position="140"/>
        <end position="161"/>
    </location>
</feature>
<dbReference type="InterPro" id="IPR046533">
    <property type="entry name" value="DUF6598"/>
</dbReference>
<feature type="region of interest" description="Disordered" evidence="1">
    <location>
        <begin position="320"/>
        <end position="357"/>
    </location>
</feature>
<reference evidence="3 4" key="1">
    <citation type="journal article" date="2005" name="Nature">
        <title>The map-based sequence of the rice genome.</title>
        <authorList>
            <consortium name="International rice genome sequencing project (IRGSP)"/>
            <person name="Matsumoto T."/>
            <person name="Wu J."/>
            <person name="Kanamori H."/>
            <person name="Katayose Y."/>
            <person name="Fujisawa M."/>
            <person name="Namiki N."/>
            <person name="Mizuno H."/>
            <person name="Yamamoto K."/>
            <person name="Antonio B.A."/>
            <person name="Baba T."/>
            <person name="Sakata K."/>
            <person name="Nagamura Y."/>
            <person name="Aoki H."/>
            <person name="Arikawa K."/>
            <person name="Arita K."/>
            <person name="Bito T."/>
            <person name="Chiden Y."/>
            <person name="Fujitsuka N."/>
            <person name="Fukunaka R."/>
            <person name="Hamada M."/>
            <person name="Harada C."/>
            <person name="Hayashi A."/>
            <person name="Hijishita S."/>
            <person name="Honda M."/>
            <person name="Hosokawa S."/>
            <person name="Ichikawa Y."/>
            <person name="Idonuma A."/>
            <person name="Iijima M."/>
            <person name="Ikeda M."/>
            <person name="Ikeno M."/>
            <person name="Ito K."/>
            <person name="Ito S."/>
            <person name="Ito T."/>
            <person name="Ito Y."/>
            <person name="Ito Y."/>
            <person name="Iwabuchi A."/>
            <person name="Kamiya K."/>
            <person name="Karasawa W."/>
            <person name="Kurita K."/>
            <person name="Katagiri S."/>
            <person name="Kikuta A."/>
            <person name="Kobayashi H."/>
            <person name="Kobayashi N."/>
            <person name="Machita K."/>
            <person name="Maehara T."/>
            <person name="Masukawa M."/>
            <person name="Mizubayashi T."/>
            <person name="Mukai Y."/>
            <person name="Nagasaki H."/>
            <person name="Nagata Y."/>
            <person name="Naito S."/>
            <person name="Nakashima M."/>
            <person name="Nakama Y."/>
            <person name="Nakamichi Y."/>
            <person name="Nakamura M."/>
            <person name="Meguro A."/>
            <person name="Negishi M."/>
            <person name="Ohta I."/>
            <person name="Ohta T."/>
            <person name="Okamoto M."/>
            <person name="Ono N."/>
            <person name="Saji S."/>
            <person name="Sakaguchi M."/>
            <person name="Sakai K."/>
            <person name="Shibata M."/>
            <person name="Shimokawa T."/>
            <person name="Song J."/>
            <person name="Takazaki Y."/>
            <person name="Terasawa K."/>
            <person name="Tsugane M."/>
            <person name="Tsuji K."/>
            <person name="Ueda S."/>
            <person name="Waki K."/>
            <person name="Yamagata H."/>
            <person name="Yamamoto M."/>
            <person name="Yamamoto S."/>
            <person name="Yamane H."/>
            <person name="Yoshiki S."/>
            <person name="Yoshihara R."/>
            <person name="Yukawa K."/>
            <person name="Zhong H."/>
            <person name="Yano M."/>
            <person name="Yuan Q."/>
            <person name="Ouyang S."/>
            <person name="Liu J."/>
            <person name="Jones K.M."/>
            <person name="Gansberger K."/>
            <person name="Moffat K."/>
            <person name="Hill J."/>
            <person name="Bera J."/>
            <person name="Fadrosh D."/>
            <person name="Jin S."/>
            <person name="Johri S."/>
            <person name="Kim M."/>
            <person name="Overton L."/>
            <person name="Reardon M."/>
            <person name="Tsitrin T."/>
            <person name="Vuong H."/>
            <person name="Weaver B."/>
            <person name="Ciecko A."/>
            <person name="Tallon L."/>
            <person name="Jackson J."/>
            <person name="Pai G."/>
            <person name="Aken S.V."/>
            <person name="Utterback T."/>
            <person name="Reidmuller S."/>
            <person name="Feldblyum T."/>
            <person name="Hsiao J."/>
            <person name="Zismann V."/>
            <person name="Iobst S."/>
            <person name="de Vazeille A.R."/>
            <person name="Buell C.R."/>
            <person name="Ying K."/>
            <person name="Li Y."/>
            <person name="Lu T."/>
            <person name="Huang Y."/>
            <person name="Zhao Q."/>
            <person name="Feng Q."/>
            <person name="Zhang L."/>
            <person name="Zhu J."/>
            <person name="Weng Q."/>
            <person name="Mu J."/>
            <person name="Lu Y."/>
            <person name="Fan D."/>
            <person name="Liu Y."/>
            <person name="Guan J."/>
            <person name="Zhang Y."/>
            <person name="Yu S."/>
            <person name="Liu X."/>
            <person name="Zhang Y."/>
            <person name="Hong G."/>
            <person name="Han B."/>
            <person name="Choisne N."/>
            <person name="Demange N."/>
            <person name="Orjeda G."/>
            <person name="Samain S."/>
            <person name="Cattolico L."/>
            <person name="Pelletier E."/>
            <person name="Couloux A."/>
            <person name="Segurens B."/>
            <person name="Wincker P."/>
            <person name="D'Hont A."/>
            <person name="Scarpelli C."/>
            <person name="Weissenbach J."/>
            <person name="Salanoubat M."/>
            <person name="Quetier F."/>
            <person name="Yu Y."/>
            <person name="Kim H.R."/>
            <person name="Rambo T."/>
            <person name="Currie J."/>
            <person name="Collura K."/>
            <person name="Luo M."/>
            <person name="Yang T."/>
            <person name="Ammiraju J.S.S."/>
            <person name="Engler F."/>
            <person name="Soderlund C."/>
            <person name="Wing R.A."/>
            <person name="Palmer L.E."/>
            <person name="de la Bastide M."/>
            <person name="Spiegel L."/>
            <person name="Nascimento L."/>
            <person name="Zutavern T."/>
            <person name="O'Shaughnessy A."/>
            <person name="Dike S."/>
            <person name="Dedhia N."/>
            <person name="Preston R."/>
            <person name="Balija V."/>
            <person name="McCombie W.R."/>
            <person name="Chow T."/>
            <person name="Chen H."/>
            <person name="Chung M."/>
            <person name="Chen C."/>
            <person name="Shaw J."/>
            <person name="Wu H."/>
            <person name="Hsiao K."/>
            <person name="Chao Y."/>
            <person name="Chu M."/>
            <person name="Cheng C."/>
            <person name="Hour A."/>
            <person name="Lee P."/>
            <person name="Lin S."/>
            <person name="Lin Y."/>
            <person name="Liou J."/>
            <person name="Liu S."/>
            <person name="Hsing Y."/>
            <person name="Raghuvanshi S."/>
            <person name="Mohanty A."/>
            <person name="Bharti A.K."/>
            <person name="Gaur A."/>
            <person name="Gupta V."/>
            <person name="Kumar D."/>
            <person name="Ravi V."/>
            <person name="Vij S."/>
            <person name="Kapur A."/>
            <person name="Khurana P."/>
            <person name="Khurana P."/>
            <person name="Khurana J.P."/>
            <person name="Tyagi A.K."/>
            <person name="Gaikwad K."/>
            <person name="Singh A."/>
            <person name="Dalal V."/>
            <person name="Srivastava S."/>
            <person name="Dixit A."/>
            <person name="Pal A.K."/>
            <person name="Ghazi I.A."/>
            <person name="Yadav M."/>
            <person name="Pandit A."/>
            <person name="Bhargava A."/>
            <person name="Sureshbabu K."/>
            <person name="Batra K."/>
            <person name="Sharma T.R."/>
            <person name="Mohapatra T."/>
            <person name="Singh N.K."/>
            <person name="Messing J."/>
            <person name="Nelson A.B."/>
            <person name="Fuks G."/>
            <person name="Kavchok S."/>
            <person name="Keizer G."/>
            <person name="Linton E."/>
            <person name="Llaca V."/>
            <person name="Song R."/>
            <person name="Tanyolac B."/>
            <person name="Young S."/>
            <person name="Ho-Il K."/>
            <person name="Hahn J.H."/>
            <person name="Sangsakoo G."/>
            <person name="Vanavichit A."/>
            <person name="de Mattos Luiz.A.T."/>
            <person name="Zimmer P.D."/>
            <person name="Malone G."/>
            <person name="Dellagostin O."/>
            <person name="de Oliveira A.C."/>
            <person name="Bevan M."/>
            <person name="Bancroft I."/>
            <person name="Minx P."/>
            <person name="Cordum H."/>
            <person name="Wilson R."/>
            <person name="Cheng Z."/>
            <person name="Jin W."/>
            <person name="Jiang J."/>
            <person name="Leong S.A."/>
            <person name="Iwama H."/>
            <person name="Gojobori T."/>
            <person name="Itoh T."/>
            <person name="Niimura Y."/>
            <person name="Fujii Y."/>
            <person name="Habara T."/>
            <person name="Sakai H."/>
            <person name="Sato Y."/>
            <person name="Wilson G."/>
            <person name="Kumar K."/>
            <person name="McCouch S."/>
            <person name="Juretic N."/>
            <person name="Hoen D."/>
            <person name="Wright S."/>
            <person name="Bruskiewich R."/>
            <person name="Bureau T."/>
            <person name="Miyao A."/>
            <person name="Hirochika H."/>
            <person name="Nishikawa T."/>
            <person name="Kadowaki K."/>
            <person name="Sugiura M."/>
            <person name="Burr B."/>
            <person name="Sasaki T."/>
        </authorList>
    </citation>
    <scope>NUCLEOTIDE SEQUENCE [LARGE SCALE GENOMIC DNA]</scope>
    <source>
        <strain evidence="4">cv. Nipponbare</strain>
    </source>
</reference>
<feature type="compositionally biased region" description="Low complexity" evidence="1">
    <location>
        <begin position="325"/>
        <end position="347"/>
    </location>
</feature>
<feature type="compositionally biased region" description="Polar residues" evidence="1">
    <location>
        <begin position="246"/>
        <end position="257"/>
    </location>
</feature>
<dbReference type="EMBL" id="AP008209">
    <property type="protein sequence ID" value="BAF10607.2"/>
    <property type="molecule type" value="Genomic_DNA"/>
</dbReference>
<sequence>MEHPVSNTMEPDLRAKDHRACSASATDTSSRIIAQWAARRRQLACDDQVIDRRDRDSELLALARLHAVSMLDASFLRAHDDAGGGGGRRARSPERALVRRIAREWTASSRTSPRGGGAGGEELLGETERQRVRAVRERVRMASQGQGHGGAHTPRLMRGRGRHGQDVVTRMAMERQRELQGLSDHRAVSAFAHRARIQSFLRGRSFHSGSPMHDERPLSMAARELGQLRQSHPVSRFREEVRSRTEVTTNGPATNHTGPMDTIVDLHLHENDHRQENATHNEIQTHQSMENESVDIQRSITTSNDDVVQSDFGQEQLHRYEDYPDSGSSEEASEQSDSSSPSDNSNQQEEETYEQQTNLLWSRETSSSEDGDHEWNVMNSQEAEAQWRSGPSFSSNRNINRFSPPDDDVYGVELRELLSRRSVSNLLRSGFRESLDQLIQSYVRRQEEHDDPLDWDYQRQGTATGLHSDDQGEDRIDEATNQTVSDTRDHQPSILPQQRHWQMELPHHHHNWSQQAMRHSELDWDAIHVLRDDLTGLQRGMTSMQQMLEACMEMQMELQRSIKQEVSAALNRSLAVPAGEEGMLEDGSEWKLARKGTCCICCDRQIDSLLYSNSVQRYSATKTDKNKSSDLIIQPQINDVTEESNQRPTDSSEINPTVGVFGEHYLFWTQHICQLSSHRDGTIYNNQLYWKNNYDIDVTNREETRDHVDSMLNYVFNRSRDDPIAVNQGSLIEMTGPKRGIALIPECLFEFDMRIKTGEKEEDDLQLIDGMIELDEMRMPETPYTTRINGDSGSVDLCLANVSNGVEATVEVVISELMVNGFDLSISCVVSSSRYEYDESKEFQIFGGSIGEACGLRRFVLAVYLDTDAAEVEDVKLEEVASISVKAGSNNFESSK</sequence>
<evidence type="ECO:0000313" key="4">
    <source>
        <dbReference type="Proteomes" id="UP000000763"/>
    </source>
</evidence>
<name>Q0DVY1_ORYSJ</name>
<feature type="compositionally biased region" description="Low complexity" evidence="1">
    <location>
        <begin position="391"/>
        <end position="403"/>
    </location>
</feature>
<organism evidence="3 4">
    <name type="scientific">Oryza sativa subsp. japonica</name>
    <name type="common">Rice</name>
    <dbReference type="NCBI Taxonomy" id="39947"/>
    <lineage>
        <taxon>Eukaryota</taxon>
        <taxon>Viridiplantae</taxon>
        <taxon>Streptophyta</taxon>
        <taxon>Embryophyta</taxon>
        <taxon>Tracheophyta</taxon>
        <taxon>Spermatophyta</taxon>
        <taxon>Magnoliopsida</taxon>
        <taxon>Liliopsida</taxon>
        <taxon>Poales</taxon>
        <taxon>Poaceae</taxon>
        <taxon>BOP clade</taxon>
        <taxon>Oryzoideae</taxon>
        <taxon>Oryzeae</taxon>
        <taxon>Oryzinae</taxon>
        <taxon>Oryza</taxon>
        <taxon>Oryza sativa</taxon>
    </lineage>
</organism>
<reference evidence="4" key="2">
    <citation type="journal article" date="2008" name="Nucleic Acids Res.">
        <title>The rice annotation project database (RAP-DB): 2008 update.</title>
        <authorList>
            <consortium name="The rice annotation project (RAP)"/>
        </authorList>
    </citation>
    <scope>GENOME REANNOTATION</scope>
    <source>
        <strain evidence="4">cv. Nipponbare</strain>
    </source>
</reference>
<gene>
    <name evidence="3" type="ordered locus">Os03g0107500</name>
</gene>
<feature type="region of interest" description="Disordered" evidence="1">
    <location>
        <begin position="382"/>
        <end position="403"/>
    </location>
</feature>
<feature type="region of interest" description="Disordered" evidence="1">
    <location>
        <begin position="449"/>
        <end position="474"/>
    </location>
</feature>
<evidence type="ECO:0000259" key="2">
    <source>
        <dbReference type="Pfam" id="PF20241"/>
    </source>
</evidence>
<feature type="domain" description="DUF6598" evidence="2">
    <location>
        <begin position="703"/>
        <end position="867"/>
    </location>
</feature>
<evidence type="ECO:0000256" key="1">
    <source>
        <dbReference type="SAM" id="MobiDB-lite"/>
    </source>
</evidence>
<dbReference type="Proteomes" id="UP000000763">
    <property type="component" value="Chromosome 3"/>
</dbReference>
<feature type="compositionally biased region" description="Basic and acidic residues" evidence="1">
    <location>
        <begin position="236"/>
        <end position="245"/>
    </location>
</feature>
<dbReference type="PANTHER" id="PTHR46519:SF5">
    <property type="entry name" value="RING_U-BOX SUPERFAMILY PROTEIN"/>
    <property type="match status" value="1"/>
</dbReference>
<protein>
    <submittedName>
        <fullName evidence="3">Os03g0107500 protein</fullName>
    </submittedName>
</protein>
<proteinExistence type="predicted"/>
<dbReference type="PANTHER" id="PTHR46519">
    <property type="entry name" value="RING/U-BOX SUPERFAMILY PROTEIN"/>
    <property type="match status" value="1"/>
</dbReference>
<dbReference type="Pfam" id="PF20241">
    <property type="entry name" value="DUF6598"/>
    <property type="match status" value="1"/>
</dbReference>
<dbReference type="AlphaFoldDB" id="Q0DVY1"/>
<evidence type="ECO:0000313" key="3">
    <source>
        <dbReference type="EMBL" id="BAF10607.2"/>
    </source>
</evidence>